<dbReference type="RefSeq" id="WP_344741844.1">
    <property type="nucleotide sequence ID" value="NZ_BAABAY010000006.1"/>
</dbReference>
<name>A0ABW7N0T1_9FLAO</name>
<dbReference type="Proteomes" id="UP001610100">
    <property type="component" value="Unassembled WGS sequence"/>
</dbReference>
<keyword evidence="3" id="KW-1185">Reference proteome</keyword>
<gene>
    <name evidence="2" type="ORF">V8G58_12290</name>
</gene>
<comment type="caution">
    <text evidence="2">The sequence shown here is derived from an EMBL/GenBank/DDBJ whole genome shotgun (WGS) entry which is preliminary data.</text>
</comment>
<accession>A0ABW7N0T1</accession>
<dbReference type="EMBL" id="JBAWKB010000004">
    <property type="protein sequence ID" value="MFH6772713.1"/>
    <property type="molecule type" value="Genomic_DNA"/>
</dbReference>
<evidence type="ECO:0000313" key="3">
    <source>
        <dbReference type="Proteomes" id="UP001610100"/>
    </source>
</evidence>
<proteinExistence type="predicted"/>
<sequence>MKFIQRLGYYLTGFAIGLVMLIFFLNGKRASCSYLPNARVTKNISEKKITFDENAKRKVSVLKFDTTQINKMMLHGDVDFGASDQRHKPCGIYNITCELQDKTIEFTVKNCDSLATVTNMKYAEEN</sequence>
<evidence type="ECO:0000313" key="2">
    <source>
        <dbReference type="EMBL" id="MFH6772713.1"/>
    </source>
</evidence>
<keyword evidence="1" id="KW-1133">Transmembrane helix</keyword>
<evidence type="ECO:0008006" key="4">
    <source>
        <dbReference type="Google" id="ProtNLM"/>
    </source>
</evidence>
<keyword evidence="1" id="KW-0812">Transmembrane</keyword>
<evidence type="ECO:0000256" key="1">
    <source>
        <dbReference type="SAM" id="Phobius"/>
    </source>
</evidence>
<keyword evidence="1" id="KW-0472">Membrane</keyword>
<protein>
    <recommendedName>
        <fullName evidence="4">DUF4258 domain-containing protein</fullName>
    </recommendedName>
</protein>
<reference evidence="2 3" key="1">
    <citation type="submission" date="2024-02" db="EMBL/GenBank/DDBJ databases">
        <title>A Gaetbulibacter species isolated from tidal flats and genomic insights of their niches.</title>
        <authorList>
            <person name="Ye Y."/>
        </authorList>
    </citation>
    <scope>NUCLEOTIDE SEQUENCE [LARGE SCALE GENOMIC DNA]</scope>
    <source>
        <strain evidence="2 3">KYW382</strain>
    </source>
</reference>
<feature type="transmembrane region" description="Helical" evidence="1">
    <location>
        <begin position="7"/>
        <end position="25"/>
    </location>
</feature>
<organism evidence="2 3">
    <name type="scientific">Gaetbulibacter aestuarii</name>
    <dbReference type="NCBI Taxonomy" id="1502358"/>
    <lineage>
        <taxon>Bacteria</taxon>
        <taxon>Pseudomonadati</taxon>
        <taxon>Bacteroidota</taxon>
        <taxon>Flavobacteriia</taxon>
        <taxon>Flavobacteriales</taxon>
        <taxon>Flavobacteriaceae</taxon>
        <taxon>Gaetbulibacter</taxon>
    </lineage>
</organism>